<dbReference type="CDD" id="cd06453">
    <property type="entry name" value="SufS_like"/>
    <property type="match status" value="1"/>
</dbReference>
<comment type="similarity">
    <text evidence="2">Belongs to the class-V pyridoxal-phosphate-dependent aminotransferase family. Csd subfamily.</text>
</comment>
<dbReference type="Pfam" id="PF00266">
    <property type="entry name" value="Aminotran_5"/>
    <property type="match status" value="1"/>
</dbReference>
<dbReference type="RefSeq" id="WP_090174204.1">
    <property type="nucleotide sequence ID" value="NZ_FMXR01000014.1"/>
</dbReference>
<organism evidence="8 9">
    <name type="scientific">Eubacterium oxidoreducens</name>
    <dbReference type="NCBI Taxonomy" id="1732"/>
    <lineage>
        <taxon>Bacteria</taxon>
        <taxon>Bacillati</taxon>
        <taxon>Bacillota</taxon>
        <taxon>Clostridia</taxon>
        <taxon>Eubacteriales</taxon>
        <taxon>Eubacteriaceae</taxon>
        <taxon>Eubacterium</taxon>
    </lineage>
</organism>
<dbReference type="InterPro" id="IPR015424">
    <property type="entry name" value="PyrdxlP-dep_Trfase"/>
</dbReference>
<feature type="domain" description="Aminotransferase class V" evidence="7">
    <location>
        <begin position="22"/>
        <end position="387"/>
    </location>
</feature>
<dbReference type="Gene3D" id="3.90.1150.10">
    <property type="entry name" value="Aspartate Aminotransferase, domain 1"/>
    <property type="match status" value="1"/>
</dbReference>
<evidence type="ECO:0000256" key="3">
    <source>
        <dbReference type="ARBA" id="ARBA00012239"/>
    </source>
</evidence>
<dbReference type="GO" id="GO:0031071">
    <property type="term" value="F:cysteine desulfurase activity"/>
    <property type="evidence" value="ECO:0007669"/>
    <property type="project" value="UniProtKB-EC"/>
</dbReference>
<dbReference type="Gene3D" id="3.40.640.10">
    <property type="entry name" value="Type I PLP-dependent aspartate aminotransferase-like (Major domain)"/>
    <property type="match status" value="1"/>
</dbReference>
<dbReference type="InterPro" id="IPR015422">
    <property type="entry name" value="PyrdxlP-dep_Trfase_small"/>
</dbReference>
<dbReference type="Proteomes" id="UP000199228">
    <property type="component" value="Unassembled WGS sequence"/>
</dbReference>
<proteinExistence type="inferred from homology"/>
<accession>A0A1G6C1Z1</accession>
<evidence type="ECO:0000256" key="5">
    <source>
        <dbReference type="ARBA" id="ARBA00022898"/>
    </source>
</evidence>
<evidence type="ECO:0000313" key="8">
    <source>
        <dbReference type="EMBL" id="SDB26828.1"/>
    </source>
</evidence>
<dbReference type="PIRSF" id="PIRSF005572">
    <property type="entry name" value="NifS"/>
    <property type="match status" value="1"/>
</dbReference>
<gene>
    <name evidence="8" type="ORF">SAMN02910417_01990</name>
</gene>
<keyword evidence="9" id="KW-1185">Reference proteome</keyword>
<dbReference type="GO" id="GO:0030170">
    <property type="term" value="F:pyridoxal phosphate binding"/>
    <property type="evidence" value="ECO:0007669"/>
    <property type="project" value="InterPro"/>
</dbReference>
<comment type="cofactor">
    <cofactor evidence="1">
        <name>pyridoxal 5'-phosphate</name>
        <dbReference type="ChEBI" id="CHEBI:597326"/>
    </cofactor>
</comment>
<dbReference type="AlphaFoldDB" id="A0A1G6C1Z1"/>
<dbReference type="InterPro" id="IPR016454">
    <property type="entry name" value="Cysteine_dSase"/>
</dbReference>
<reference evidence="8 9" key="1">
    <citation type="submission" date="2016-10" db="EMBL/GenBank/DDBJ databases">
        <authorList>
            <person name="de Groot N.N."/>
        </authorList>
    </citation>
    <scope>NUCLEOTIDE SEQUENCE [LARGE SCALE GENOMIC DNA]</scope>
    <source>
        <strain evidence="8 9">DSM 3217</strain>
    </source>
</reference>
<dbReference type="InterPro" id="IPR000192">
    <property type="entry name" value="Aminotrans_V_dom"/>
</dbReference>
<evidence type="ECO:0000256" key="6">
    <source>
        <dbReference type="ARBA" id="ARBA00050776"/>
    </source>
</evidence>
<evidence type="ECO:0000256" key="2">
    <source>
        <dbReference type="ARBA" id="ARBA00010447"/>
    </source>
</evidence>
<dbReference type="OrthoDB" id="9804366at2"/>
<evidence type="ECO:0000256" key="1">
    <source>
        <dbReference type="ARBA" id="ARBA00001933"/>
    </source>
</evidence>
<keyword evidence="8" id="KW-0456">Lyase</keyword>
<name>A0A1G6C1Z1_EUBOX</name>
<dbReference type="EC" id="2.8.1.7" evidence="3"/>
<dbReference type="EMBL" id="FMXR01000014">
    <property type="protein sequence ID" value="SDB26828.1"/>
    <property type="molecule type" value="Genomic_DNA"/>
</dbReference>
<dbReference type="GO" id="GO:0006534">
    <property type="term" value="P:cysteine metabolic process"/>
    <property type="evidence" value="ECO:0007669"/>
    <property type="project" value="InterPro"/>
</dbReference>
<dbReference type="InterPro" id="IPR015421">
    <property type="entry name" value="PyrdxlP-dep_Trfase_major"/>
</dbReference>
<dbReference type="GO" id="GO:0016829">
    <property type="term" value="F:lyase activity"/>
    <property type="evidence" value="ECO:0007669"/>
    <property type="project" value="UniProtKB-KW"/>
</dbReference>
<evidence type="ECO:0000259" key="7">
    <source>
        <dbReference type="Pfam" id="PF00266"/>
    </source>
</evidence>
<dbReference type="SUPFAM" id="SSF53383">
    <property type="entry name" value="PLP-dependent transferases"/>
    <property type="match status" value="1"/>
</dbReference>
<evidence type="ECO:0000256" key="4">
    <source>
        <dbReference type="ARBA" id="ARBA00022679"/>
    </source>
</evidence>
<dbReference type="PANTHER" id="PTHR43586:SF8">
    <property type="entry name" value="CYSTEINE DESULFURASE 1, CHLOROPLASTIC"/>
    <property type="match status" value="1"/>
</dbReference>
<dbReference type="NCBIfam" id="TIGR01979">
    <property type="entry name" value="sufS"/>
    <property type="match status" value="1"/>
</dbReference>
<dbReference type="STRING" id="1732.SAMN02910417_01990"/>
<dbReference type="InterPro" id="IPR010970">
    <property type="entry name" value="Cys_dSase_SufS"/>
</dbReference>
<protein>
    <recommendedName>
        <fullName evidence="3">cysteine desulfurase</fullName>
        <ecNumber evidence="3">2.8.1.7</ecNumber>
    </recommendedName>
</protein>
<evidence type="ECO:0000313" key="9">
    <source>
        <dbReference type="Proteomes" id="UP000199228"/>
    </source>
</evidence>
<keyword evidence="5" id="KW-0663">Pyridoxal phosphate</keyword>
<sequence length="405" mass="45200">MYHQWRADFPILDRKVHNHTLVYLDNAATSQMPRQVIESIAKHHMQDHANIHRGIHQLSEISTKKVEDARELIAQFVGCREGSIIFTAGTTDAINIVAAGYREMLTKQDAIMVTQLEHHSNYVPWQQACFRSGAEFLVCPAKDGELDLDYMEEMLKTRQVRLVAVAHVTNLTGTVNPIKEIVALAHRYKAKVLIDGAQGILHQGIDVHDLDCEYYCFSGHKMLGPTGIGVLYGKTECLNNLKKVRFGGGMVDLVTEKETTWGPIPHCFEAGTPNITGAIGLAEAVRYINEHDFLAIRNWEEELLAYTVERLEKIEGVRIFGHPKIRAGAVSFEIEGVHPYDLASMIDKMGIAVRSGNLCAQPALASLGADKAVRISPAFYNTKQDIDSALEAMQRVIKVLLQYKV</sequence>
<dbReference type="PANTHER" id="PTHR43586">
    <property type="entry name" value="CYSTEINE DESULFURASE"/>
    <property type="match status" value="1"/>
</dbReference>
<comment type="catalytic activity">
    <reaction evidence="6">
        <text>(sulfur carrier)-H + L-cysteine = (sulfur carrier)-SH + L-alanine</text>
        <dbReference type="Rhea" id="RHEA:43892"/>
        <dbReference type="Rhea" id="RHEA-COMP:14737"/>
        <dbReference type="Rhea" id="RHEA-COMP:14739"/>
        <dbReference type="ChEBI" id="CHEBI:29917"/>
        <dbReference type="ChEBI" id="CHEBI:35235"/>
        <dbReference type="ChEBI" id="CHEBI:57972"/>
        <dbReference type="ChEBI" id="CHEBI:64428"/>
        <dbReference type="EC" id="2.8.1.7"/>
    </reaction>
</comment>
<keyword evidence="4" id="KW-0808">Transferase</keyword>